<dbReference type="EMBL" id="JBEPLN010000028">
    <property type="protein sequence ID" value="MET3634829.1"/>
    <property type="molecule type" value="Genomic_DNA"/>
</dbReference>
<sequence>MIIRQAKMEDLADIVRIEQANFSENEAATPEAMRERVKKISDTFLISEIDGKISGYIEGPVIPHEYITDELFHEVKENDHEGGYIAITSLSVDVNFKGQGVGMALLAAMKDLAVSTHRQGITLTCHDELISYYSMNGFEDRGLSESNHGGSVWYNMVWENPYFH</sequence>
<protein>
    <submittedName>
        <fullName evidence="4">N-acetyltransferase YhbS</fullName>
    </submittedName>
</protein>
<reference evidence="4 5" key="1">
    <citation type="submission" date="2024-06" db="EMBL/GenBank/DDBJ databases">
        <title>Genomic Encyclopedia of Type Strains, Phase IV (KMG-IV): sequencing the most valuable type-strain genomes for metagenomic binning, comparative biology and taxonomic classification.</title>
        <authorList>
            <person name="Goeker M."/>
        </authorList>
    </citation>
    <scope>NUCLEOTIDE SEQUENCE [LARGE SCALE GENOMIC DNA]</scope>
    <source>
        <strain evidence="4 5">DSM 28302</strain>
    </source>
</reference>
<dbReference type="InterPro" id="IPR016181">
    <property type="entry name" value="Acyl_CoA_acyltransferase"/>
</dbReference>
<dbReference type="CDD" id="cd04301">
    <property type="entry name" value="NAT_SF"/>
    <property type="match status" value="1"/>
</dbReference>
<evidence type="ECO:0000313" key="4">
    <source>
        <dbReference type="EMBL" id="MET3634829.1"/>
    </source>
</evidence>
<evidence type="ECO:0000256" key="1">
    <source>
        <dbReference type="ARBA" id="ARBA00022679"/>
    </source>
</evidence>
<evidence type="ECO:0000259" key="3">
    <source>
        <dbReference type="PROSITE" id="PS51186"/>
    </source>
</evidence>
<evidence type="ECO:0000313" key="5">
    <source>
        <dbReference type="Proteomes" id="UP001549037"/>
    </source>
</evidence>
<dbReference type="InterPro" id="IPR051635">
    <property type="entry name" value="SNAT-like"/>
</dbReference>
<dbReference type="Gene3D" id="3.40.630.30">
    <property type="match status" value="1"/>
</dbReference>
<dbReference type="PANTHER" id="PTHR10908">
    <property type="entry name" value="SEROTONIN N-ACETYLTRANSFERASE"/>
    <property type="match status" value="1"/>
</dbReference>
<dbReference type="Pfam" id="PF00583">
    <property type="entry name" value="Acetyltransf_1"/>
    <property type="match status" value="1"/>
</dbReference>
<keyword evidence="5" id="KW-1185">Reference proteome</keyword>
<dbReference type="Proteomes" id="UP001549037">
    <property type="component" value="Unassembled WGS sequence"/>
</dbReference>
<dbReference type="RefSeq" id="WP_354369508.1">
    <property type="nucleotide sequence ID" value="NZ_JBEPLN010000028.1"/>
</dbReference>
<organism evidence="4 5">
    <name type="scientific">Streptococcus porcorum</name>
    <dbReference type="NCBI Taxonomy" id="701526"/>
    <lineage>
        <taxon>Bacteria</taxon>
        <taxon>Bacillati</taxon>
        <taxon>Bacillota</taxon>
        <taxon>Bacilli</taxon>
        <taxon>Lactobacillales</taxon>
        <taxon>Streptococcaceae</taxon>
        <taxon>Streptococcus</taxon>
    </lineage>
</organism>
<feature type="domain" description="N-acetyltransferase" evidence="3">
    <location>
        <begin position="1"/>
        <end position="159"/>
    </location>
</feature>
<dbReference type="PROSITE" id="PS51186">
    <property type="entry name" value="GNAT"/>
    <property type="match status" value="1"/>
</dbReference>
<dbReference type="InterPro" id="IPR000182">
    <property type="entry name" value="GNAT_dom"/>
</dbReference>
<evidence type="ECO:0000256" key="2">
    <source>
        <dbReference type="ARBA" id="ARBA00023315"/>
    </source>
</evidence>
<keyword evidence="1" id="KW-0808">Transferase</keyword>
<keyword evidence="2" id="KW-0012">Acyltransferase</keyword>
<proteinExistence type="predicted"/>
<gene>
    <name evidence="4" type="ORF">ABID28_001490</name>
</gene>
<dbReference type="SUPFAM" id="SSF55729">
    <property type="entry name" value="Acyl-CoA N-acyltransferases (Nat)"/>
    <property type="match status" value="1"/>
</dbReference>
<dbReference type="PANTHER" id="PTHR10908:SF0">
    <property type="entry name" value="SEROTONIN N-ACETYLTRANSFERASE"/>
    <property type="match status" value="1"/>
</dbReference>
<accession>A0ABV2JGC6</accession>
<name>A0ABV2JGC6_9STRE</name>
<comment type="caution">
    <text evidence="4">The sequence shown here is derived from an EMBL/GenBank/DDBJ whole genome shotgun (WGS) entry which is preliminary data.</text>
</comment>